<dbReference type="Proteomes" id="UP000320333">
    <property type="component" value="Unassembled WGS sequence"/>
</dbReference>
<dbReference type="GO" id="GO:0006457">
    <property type="term" value="P:protein folding"/>
    <property type="evidence" value="ECO:0007669"/>
    <property type="project" value="InterPro"/>
</dbReference>
<accession>A0A507F559</accession>
<dbReference type="AlphaFoldDB" id="A0A507F559"/>
<protein>
    <recommendedName>
        <fullName evidence="3">J domain-containing protein</fullName>
    </recommendedName>
</protein>
<evidence type="ECO:0000259" key="3">
    <source>
        <dbReference type="PROSITE" id="PS50076"/>
    </source>
</evidence>
<dbReference type="InterPro" id="IPR008971">
    <property type="entry name" value="HSP40/DnaJ_pept-bd"/>
</dbReference>
<reference evidence="4 5" key="1">
    <citation type="journal article" date="2019" name="Sci. Rep.">
        <title>Comparative genomics of chytrid fungi reveal insights into the obligate biotrophic and pathogenic lifestyle of Synchytrium endobioticum.</title>
        <authorList>
            <person name="van de Vossenberg B.T.L.H."/>
            <person name="Warris S."/>
            <person name="Nguyen H.D.T."/>
            <person name="van Gent-Pelzer M.P.E."/>
            <person name="Joly D.L."/>
            <person name="van de Geest H.C."/>
            <person name="Bonants P.J.M."/>
            <person name="Smith D.S."/>
            <person name="Levesque C.A."/>
            <person name="van der Lee T.A.J."/>
        </authorList>
    </citation>
    <scope>NUCLEOTIDE SEQUENCE [LARGE SCALE GENOMIC DNA]</scope>
    <source>
        <strain evidence="4 5">CBS 675.73</strain>
    </source>
</reference>
<name>A0A507F559_9FUNG</name>
<dbReference type="InterPro" id="IPR018253">
    <property type="entry name" value="DnaJ_domain_CS"/>
</dbReference>
<dbReference type="Pfam" id="PF01556">
    <property type="entry name" value="DnaJ_C"/>
    <property type="match status" value="1"/>
</dbReference>
<dbReference type="PROSITE" id="PS00636">
    <property type="entry name" value="DNAJ_1"/>
    <property type="match status" value="1"/>
</dbReference>
<comment type="caution">
    <text evidence="4">The sequence shown here is derived from an EMBL/GenBank/DDBJ whole genome shotgun (WGS) entry which is preliminary data.</text>
</comment>
<keyword evidence="5" id="KW-1185">Reference proteome</keyword>
<dbReference type="STRING" id="246404.A0A507F559"/>
<dbReference type="Gene3D" id="2.60.260.20">
    <property type="entry name" value="Urease metallochaperone UreE, N-terminal domain"/>
    <property type="match status" value="2"/>
</dbReference>
<dbReference type="PROSITE" id="PS50076">
    <property type="entry name" value="DNAJ_2"/>
    <property type="match status" value="1"/>
</dbReference>
<dbReference type="GO" id="GO:0051087">
    <property type="term" value="F:protein-folding chaperone binding"/>
    <property type="evidence" value="ECO:0007669"/>
    <property type="project" value="TreeGrafter"/>
</dbReference>
<evidence type="ECO:0000256" key="1">
    <source>
        <dbReference type="ARBA" id="ARBA00023186"/>
    </source>
</evidence>
<evidence type="ECO:0000256" key="2">
    <source>
        <dbReference type="SAM" id="MobiDB-lite"/>
    </source>
</evidence>
<dbReference type="PANTHER" id="PTHR24078:SF553">
    <property type="entry name" value="DNAJ HOMOLOG SUBFAMILY B MEMBER 5"/>
    <property type="match status" value="1"/>
</dbReference>
<feature type="compositionally biased region" description="Low complexity" evidence="2">
    <location>
        <begin position="160"/>
        <end position="169"/>
    </location>
</feature>
<feature type="compositionally biased region" description="Gly residues" evidence="2">
    <location>
        <begin position="76"/>
        <end position="96"/>
    </location>
</feature>
<dbReference type="InterPro" id="IPR002939">
    <property type="entry name" value="DnaJ_C"/>
</dbReference>
<dbReference type="Pfam" id="PF00226">
    <property type="entry name" value="DnaJ"/>
    <property type="match status" value="1"/>
</dbReference>
<dbReference type="OrthoDB" id="10250354at2759"/>
<dbReference type="InterPro" id="IPR051339">
    <property type="entry name" value="DnaJ_subfamily_B"/>
</dbReference>
<dbReference type="SUPFAM" id="SSF46565">
    <property type="entry name" value="Chaperone J-domain"/>
    <property type="match status" value="1"/>
</dbReference>
<dbReference type="SMART" id="SM00271">
    <property type="entry name" value="DnaJ"/>
    <property type="match status" value="1"/>
</dbReference>
<feature type="domain" description="J" evidence="3">
    <location>
        <begin position="8"/>
        <end position="70"/>
    </location>
</feature>
<gene>
    <name evidence="4" type="ORF">CcCBS67573_g06482</name>
</gene>
<feature type="region of interest" description="Disordered" evidence="2">
    <location>
        <begin position="71"/>
        <end position="101"/>
    </location>
</feature>
<dbReference type="GO" id="GO:0006413">
    <property type="term" value="P:translational initiation"/>
    <property type="evidence" value="ECO:0007669"/>
    <property type="project" value="TreeGrafter"/>
</dbReference>
<dbReference type="FunFam" id="2.60.260.20:FF:000002">
    <property type="entry name" value="Dnaj homolog subfamily b member"/>
    <property type="match status" value="1"/>
</dbReference>
<sequence>MPDAMAPSYYDILKVPKSATDDEIKKAYRKLALKFHPDKNNGDDTKFKEVSEAYEVLSDASKRQTYDTFGEEGLKRGGGGGGGGNGFNPAGGGGFPASGFPFGSMPGGAQFHFQSSGPSGFTPRSADDIFKQFFGGASPFGGGMGGMGMDIDSEDDVRNPFGGYSSSGGSIPGGFPGQTPRPRQTQKGGKPDPVRKDLPLSLEELYTGVTKKLKITRKTINLGSSEKVVEITVTPGWKAGTKITFPAEGDEVQQGVFQDIEFVVQERAHPVFKREGNDLKCTVDVDLVDVLTNNATTKTIKSLDGRTLTIDIGIMRNTNEVRFVVGEGMPNSKTGKKGELIVSFNVKLPTLNDAQKKDARKLLAPSSL</sequence>
<dbReference type="CDD" id="cd06257">
    <property type="entry name" value="DnaJ"/>
    <property type="match status" value="1"/>
</dbReference>
<dbReference type="GO" id="GO:0005829">
    <property type="term" value="C:cytosol"/>
    <property type="evidence" value="ECO:0007669"/>
    <property type="project" value="TreeGrafter"/>
</dbReference>
<proteinExistence type="predicted"/>
<feature type="region of interest" description="Disordered" evidence="2">
    <location>
        <begin position="158"/>
        <end position="197"/>
    </location>
</feature>
<dbReference type="InterPro" id="IPR001623">
    <property type="entry name" value="DnaJ_domain"/>
</dbReference>
<dbReference type="CDD" id="cd10747">
    <property type="entry name" value="DnaJ_C"/>
    <property type="match status" value="1"/>
</dbReference>
<dbReference type="Gene3D" id="1.10.287.110">
    <property type="entry name" value="DnaJ domain"/>
    <property type="match status" value="1"/>
</dbReference>
<keyword evidence="1" id="KW-0143">Chaperone</keyword>
<organism evidence="4 5">
    <name type="scientific">Chytriomyces confervae</name>
    <dbReference type="NCBI Taxonomy" id="246404"/>
    <lineage>
        <taxon>Eukaryota</taxon>
        <taxon>Fungi</taxon>
        <taxon>Fungi incertae sedis</taxon>
        <taxon>Chytridiomycota</taxon>
        <taxon>Chytridiomycota incertae sedis</taxon>
        <taxon>Chytridiomycetes</taxon>
        <taxon>Chytridiales</taxon>
        <taxon>Chytriomycetaceae</taxon>
        <taxon>Chytriomyces</taxon>
    </lineage>
</organism>
<evidence type="ECO:0000313" key="4">
    <source>
        <dbReference type="EMBL" id="TPX70546.1"/>
    </source>
</evidence>
<dbReference type="FunFam" id="2.60.260.20:FF:000013">
    <property type="entry name" value="DnaJ subfamily B member 11"/>
    <property type="match status" value="1"/>
</dbReference>
<dbReference type="InterPro" id="IPR036869">
    <property type="entry name" value="J_dom_sf"/>
</dbReference>
<evidence type="ECO:0000313" key="5">
    <source>
        <dbReference type="Proteomes" id="UP000320333"/>
    </source>
</evidence>
<dbReference type="SUPFAM" id="SSF49493">
    <property type="entry name" value="HSP40/DnaJ peptide-binding domain"/>
    <property type="match status" value="2"/>
</dbReference>
<dbReference type="PRINTS" id="PR00625">
    <property type="entry name" value="JDOMAIN"/>
</dbReference>
<dbReference type="EMBL" id="QEAP01000279">
    <property type="protein sequence ID" value="TPX70546.1"/>
    <property type="molecule type" value="Genomic_DNA"/>
</dbReference>
<dbReference type="GO" id="GO:0051082">
    <property type="term" value="F:unfolded protein binding"/>
    <property type="evidence" value="ECO:0007669"/>
    <property type="project" value="InterPro"/>
</dbReference>
<dbReference type="PANTHER" id="PTHR24078">
    <property type="entry name" value="DNAJ HOMOLOG SUBFAMILY C MEMBER"/>
    <property type="match status" value="1"/>
</dbReference>